<organism evidence="2 5">
    <name type="scientific">Phytophthora rubi</name>
    <dbReference type="NCBI Taxonomy" id="129364"/>
    <lineage>
        <taxon>Eukaryota</taxon>
        <taxon>Sar</taxon>
        <taxon>Stramenopiles</taxon>
        <taxon>Oomycota</taxon>
        <taxon>Peronosporomycetes</taxon>
        <taxon>Peronosporales</taxon>
        <taxon>Peronosporaceae</taxon>
        <taxon>Phytophthora</taxon>
    </lineage>
</organism>
<evidence type="ECO:0000313" key="3">
    <source>
        <dbReference type="EMBL" id="KAE9259752.1"/>
    </source>
</evidence>
<dbReference type="OrthoDB" id="145196at2759"/>
<sequence>MPNLHGTCTLDLEEGPCDSSSRRTIEPRDEAPDDREFPFREIIGERMTPDGPVLKLDWEPSEVPVNHVAPEHVRAFRNSVRNARRASLAWRRVAMK</sequence>
<dbReference type="EMBL" id="QXFT01011978">
    <property type="protein sequence ID" value="KAE9259752.1"/>
    <property type="molecule type" value="Genomic_DNA"/>
</dbReference>
<reference evidence="2 5" key="1">
    <citation type="submission" date="2018-09" db="EMBL/GenBank/DDBJ databases">
        <title>Genomic investigation of the strawberry pathogen Phytophthora fragariae indicates pathogenicity is determined by transcriptional variation in three key races.</title>
        <authorList>
            <person name="Adams T.M."/>
            <person name="Armitage A.D."/>
            <person name="Sobczyk M.K."/>
            <person name="Bates H.J."/>
            <person name="Dunwell J.M."/>
            <person name="Nellist C.F."/>
            <person name="Harrison R.J."/>
        </authorList>
    </citation>
    <scope>NUCLEOTIDE SEQUENCE [LARGE SCALE GENOMIC DNA]</scope>
    <source>
        <strain evidence="2 5">SCRP324</strain>
        <strain evidence="3 4">SCRP333</strain>
    </source>
</reference>
<name>A0A6A3G4Y7_9STRA</name>
<dbReference type="EMBL" id="QXFU01012178">
    <property type="protein sequence ID" value="KAE8951850.1"/>
    <property type="molecule type" value="Genomic_DNA"/>
</dbReference>
<evidence type="ECO:0000313" key="5">
    <source>
        <dbReference type="Proteomes" id="UP000435112"/>
    </source>
</evidence>
<accession>A0A6A3G4Y7</accession>
<evidence type="ECO:0000256" key="1">
    <source>
        <dbReference type="SAM" id="MobiDB-lite"/>
    </source>
</evidence>
<dbReference type="Proteomes" id="UP000435112">
    <property type="component" value="Unassembled WGS sequence"/>
</dbReference>
<dbReference type="Proteomes" id="UP000434957">
    <property type="component" value="Unassembled WGS sequence"/>
</dbReference>
<gene>
    <name evidence="2" type="ORF">PR002_g32842</name>
    <name evidence="3" type="ORF">PR003_g34652</name>
</gene>
<protein>
    <submittedName>
        <fullName evidence="2">Uncharacterized protein</fullName>
    </submittedName>
</protein>
<comment type="caution">
    <text evidence="2">The sequence shown here is derived from an EMBL/GenBank/DDBJ whole genome shotgun (WGS) entry which is preliminary data.</text>
</comment>
<evidence type="ECO:0000313" key="4">
    <source>
        <dbReference type="Proteomes" id="UP000434957"/>
    </source>
</evidence>
<dbReference type="AlphaFoldDB" id="A0A6A3G4Y7"/>
<keyword evidence="4" id="KW-1185">Reference proteome</keyword>
<feature type="region of interest" description="Disordered" evidence="1">
    <location>
        <begin position="1"/>
        <end position="36"/>
    </location>
</feature>
<proteinExistence type="predicted"/>
<feature type="compositionally biased region" description="Basic and acidic residues" evidence="1">
    <location>
        <begin position="20"/>
        <end position="36"/>
    </location>
</feature>
<evidence type="ECO:0000313" key="2">
    <source>
        <dbReference type="EMBL" id="KAE8951850.1"/>
    </source>
</evidence>